<feature type="domain" description="N-acetylmuramoyl-L-alanine amidase" evidence="1">
    <location>
        <begin position="147"/>
        <end position="285"/>
    </location>
</feature>
<gene>
    <name evidence="2" type="ORF">FYJ37_00565</name>
</gene>
<evidence type="ECO:0000259" key="1">
    <source>
        <dbReference type="Pfam" id="PF01510"/>
    </source>
</evidence>
<reference evidence="2 3" key="1">
    <citation type="submission" date="2019-08" db="EMBL/GenBank/DDBJ databases">
        <title>In-depth cultivation of the pig gut microbiome towards novel bacterial diversity and tailored functional studies.</title>
        <authorList>
            <person name="Wylensek D."/>
            <person name="Hitch T.C.A."/>
            <person name="Clavel T."/>
        </authorList>
    </citation>
    <scope>NUCLEOTIDE SEQUENCE [LARGE SCALE GENOMIC DNA]</scope>
    <source>
        <strain evidence="2 3">BL-389-WT-3D</strain>
    </source>
</reference>
<dbReference type="GO" id="GO:0009253">
    <property type="term" value="P:peptidoglycan catabolic process"/>
    <property type="evidence" value="ECO:0007669"/>
    <property type="project" value="InterPro"/>
</dbReference>
<dbReference type="Proteomes" id="UP000462363">
    <property type="component" value="Unassembled WGS sequence"/>
</dbReference>
<dbReference type="GO" id="GO:0008745">
    <property type="term" value="F:N-acetylmuramoyl-L-alanine amidase activity"/>
    <property type="evidence" value="ECO:0007669"/>
    <property type="project" value="InterPro"/>
</dbReference>
<proteinExistence type="predicted"/>
<evidence type="ECO:0000313" key="3">
    <source>
        <dbReference type="Proteomes" id="UP000462363"/>
    </source>
</evidence>
<dbReference type="EMBL" id="VUMB01000001">
    <property type="protein sequence ID" value="MSS38882.1"/>
    <property type="molecule type" value="Genomic_DNA"/>
</dbReference>
<dbReference type="Pfam" id="PF01510">
    <property type="entry name" value="Amidase_2"/>
    <property type="match status" value="1"/>
</dbReference>
<organism evidence="2 3">
    <name type="scientific">Clostridium scindens (strain JCM 10418 / VPI 12708)</name>
    <dbReference type="NCBI Taxonomy" id="29347"/>
    <lineage>
        <taxon>Bacteria</taxon>
        <taxon>Bacillati</taxon>
        <taxon>Bacillota</taxon>
        <taxon>Clostridia</taxon>
        <taxon>Lachnospirales</taxon>
        <taxon>Lachnospiraceae</taxon>
    </lineage>
</organism>
<dbReference type="InterPro" id="IPR002502">
    <property type="entry name" value="Amidase_domain"/>
</dbReference>
<dbReference type="AlphaFoldDB" id="A0A844F1A4"/>
<dbReference type="Gene3D" id="2.30.30.40">
    <property type="entry name" value="SH3 Domains"/>
    <property type="match status" value="1"/>
</dbReference>
<dbReference type="InterPro" id="IPR036505">
    <property type="entry name" value="Amidase/PGRP_sf"/>
</dbReference>
<dbReference type="Gene3D" id="3.40.80.10">
    <property type="entry name" value="Peptidoglycan recognition protein-like"/>
    <property type="match status" value="1"/>
</dbReference>
<accession>A0A844F1A4</accession>
<protein>
    <submittedName>
        <fullName evidence="2">Amidase</fullName>
    </submittedName>
</protein>
<evidence type="ECO:0000313" key="2">
    <source>
        <dbReference type="EMBL" id="MSS38882.1"/>
    </source>
</evidence>
<sequence>MSIFRVFVDGQLFYHPQLSALAITQAQVQEDAENIDSLTLSAPYSHPYLSFIKPLASTIICKKDDKIVFEGRALDDGSDFYNTHTWTCESCLAYLKDTLQPPYDYQGTLRGLLEYFISEHNKTVEDTNSSLVSYTKLSPNHSGQRTHSIDRITPHCVVGQLTAESICGCFTSTSRQASCNYGIGTDGKVALCVEEKNRSWCSSSSSNDQRAVTIECASDKTEPYAMNSKVYNSLVKLCTDICKRNGKKKLLWLGDKDKTLNYSPKSDEMVLTVHRWFANKSCPGNWLYAKLGDLATEVTTALGTETGTSTSTKSESTSSSITYKVKVSISDLNIRKGPGTNYAKTGKYTGKGTFTIVETKSGKGSTAGWGKLKSGAGWISLDYAKKL</sequence>
<name>A0A844F1A4_CLOSV</name>
<comment type="caution">
    <text evidence="2">The sequence shown here is derived from an EMBL/GenBank/DDBJ whole genome shotgun (WGS) entry which is preliminary data.</text>
</comment>
<dbReference type="SUPFAM" id="SSF55846">
    <property type="entry name" value="N-acetylmuramoyl-L-alanine amidase-like"/>
    <property type="match status" value="1"/>
</dbReference>